<accession>A0ABQ4ZEU7</accession>
<evidence type="ECO:0000313" key="2">
    <source>
        <dbReference type="EMBL" id="GJS87682.1"/>
    </source>
</evidence>
<gene>
    <name evidence="2" type="ORF">Tco_0770318</name>
</gene>
<proteinExistence type="predicted"/>
<protein>
    <submittedName>
        <fullName evidence="2">Uncharacterized protein</fullName>
    </submittedName>
</protein>
<reference evidence="2" key="2">
    <citation type="submission" date="2022-01" db="EMBL/GenBank/DDBJ databases">
        <authorList>
            <person name="Yamashiro T."/>
            <person name="Shiraishi A."/>
            <person name="Satake H."/>
            <person name="Nakayama K."/>
        </authorList>
    </citation>
    <scope>NUCLEOTIDE SEQUENCE</scope>
</reference>
<dbReference type="Proteomes" id="UP001151760">
    <property type="component" value="Unassembled WGS sequence"/>
</dbReference>
<feature type="compositionally biased region" description="Acidic residues" evidence="1">
    <location>
        <begin position="139"/>
        <end position="152"/>
    </location>
</feature>
<feature type="region of interest" description="Disordered" evidence="1">
    <location>
        <begin position="124"/>
        <end position="152"/>
    </location>
</feature>
<feature type="compositionally biased region" description="Low complexity" evidence="1">
    <location>
        <begin position="124"/>
        <end position="138"/>
    </location>
</feature>
<reference evidence="2" key="1">
    <citation type="journal article" date="2022" name="Int. J. Mol. Sci.">
        <title>Draft Genome of Tanacetum Coccineum: Genomic Comparison of Closely Related Tanacetum-Family Plants.</title>
        <authorList>
            <person name="Yamashiro T."/>
            <person name="Shiraishi A."/>
            <person name="Nakayama K."/>
            <person name="Satake H."/>
        </authorList>
    </citation>
    <scope>NUCLEOTIDE SEQUENCE</scope>
</reference>
<keyword evidence="3" id="KW-1185">Reference proteome</keyword>
<evidence type="ECO:0000256" key="1">
    <source>
        <dbReference type="SAM" id="MobiDB-lite"/>
    </source>
</evidence>
<dbReference type="EMBL" id="BQNB010011218">
    <property type="protein sequence ID" value="GJS87682.1"/>
    <property type="molecule type" value="Genomic_DNA"/>
</dbReference>
<evidence type="ECO:0000313" key="3">
    <source>
        <dbReference type="Proteomes" id="UP001151760"/>
    </source>
</evidence>
<name>A0ABQ4ZEU7_9ASTR</name>
<organism evidence="2 3">
    <name type="scientific">Tanacetum coccineum</name>
    <dbReference type="NCBI Taxonomy" id="301880"/>
    <lineage>
        <taxon>Eukaryota</taxon>
        <taxon>Viridiplantae</taxon>
        <taxon>Streptophyta</taxon>
        <taxon>Embryophyta</taxon>
        <taxon>Tracheophyta</taxon>
        <taxon>Spermatophyta</taxon>
        <taxon>Magnoliopsida</taxon>
        <taxon>eudicotyledons</taxon>
        <taxon>Gunneridae</taxon>
        <taxon>Pentapetalae</taxon>
        <taxon>asterids</taxon>
        <taxon>campanulids</taxon>
        <taxon>Asterales</taxon>
        <taxon>Asteraceae</taxon>
        <taxon>Asteroideae</taxon>
        <taxon>Anthemideae</taxon>
        <taxon>Anthemidinae</taxon>
        <taxon>Tanacetum</taxon>
    </lineage>
</organism>
<sequence length="212" mass="22799">MWLEATLLPFLLLDPDEDDKAMSASWANNVIPRVTVEAIVALLAPVLKELTEKTYLKSAEVVDIVLGSVSESGFQTASKCRMAGFLCWISWLNLLRIRAEAALTSDQLLYSIRDTLDAKINDATDTTDATTNDGALDATTEDATDAPDATTDDATDARVVDATDDAKVVDAVNATGATNIATGTIPTTKQPLTKMVNVEAERVVVRNVEDEH</sequence>
<comment type="caution">
    <text evidence="2">The sequence shown here is derived from an EMBL/GenBank/DDBJ whole genome shotgun (WGS) entry which is preliminary data.</text>
</comment>